<proteinExistence type="predicted"/>
<comment type="caution">
    <text evidence="6">The sequence shown here is derived from an EMBL/GenBank/DDBJ whole genome shotgun (WGS) entry which is preliminary data.</text>
</comment>
<evidence type="ECO:0000256" key="2">
    <source>
        <dbReference type="ARBA" id="ARBA00022723"/>
    </source>
</evidence>
<protein>
    <submittedName>
        <fullName evidence="6">Succinylglutamate desuccinylase</fullName>
    </submittedName>
</protein>
<dbReference type="InterPro" id="IPR043795">
    <property type="entry name" value="N-alpha-Ac-DABA-like"/>
</dbReference>
<evidence type="ECO:0000313" key="7">
    <source>
        <dbReference type="Proteomes" id="UP000440004"/>
    </source>
</evidence>
<evidence type="ECO:0000256" key="4">
    <source>
        <dbReference type="ARBA" id="ARBA00022833"/>
    </source>
</evidence>
<dbReference type="EMBL" id="WHNX01000014">
    <property type="protein sequence ID" value="MPW26168.1"/>
    <property type="molecule type" value="Genomic_DNA"/>
</dbReference>
<evidence type="ECO:0000313" key="6">
    <source>
        <dbReference type="EMBL" id="MPW26168.1"/>
    </source>
</evidence>
<organism evidence="6 7">
    <name type="scientific">Alkalibaculum sporogenes</name>
    <dbReference type="NCBI Taxonomy" id="2655001"/>
    <lineage>
        <taxon>Bacteria</taxon>
        <taxon>Bacillati</taxon>
        <taxon>Bacillota</taxon>
        <taxon>Clostridia</taxon>
        <taxon>Eubacteriales</taxon>
        <taxon>Eubacteriaceae</taxon>
        <taxon>Alkalibaculum</taxon>
    </lineage>
</organism>
<evidence type="ECO:0000256" key="1">
    <source>
        <dbReference type="ARBA" id="ARBA00001947"/>
    </source>
</evidence>
<keyword evidence="3" id="KW-0378">Hydrolase</keyword>
<keyword evidence="4" id="KW-0862">Zinc</keyword>
<dbReference type="PANTHER" id="PTHR37326">
    <property type="entry name" value="BLL3975 PROTEIN"/>
    <property type="match status" value="1"/>
</dbReference>
<dbReference type="GO" id="GO:0016811">
    <property type="term" value="F:hydrolase activity, acting on carbon-nitrogen (but not peptide) bonds, in linear amides"/>
    <property type="evidence" value="ECO:0007669"/>
    <property type="project" value="InterPro"/>
</dbReference>
<accession>A0A6A7K9K8</accession>
<dbReference type="PANTHER" id="PTHR37326:SF1">
    <property type="entry name" value="BLL3975 PROTEIN"/>
    <property type="match status" value="1"/>
</dbReference>
<dbReference type="Proteomes" id="UP000440004">
    <property type="component" value="Unassembled WGS sequence"/>
</dbReference>
<keyword evidence="2" id="KW-0479">Metal-binding</keyword>
<dbReference type="SUPFAM" id="SSF53187">
    <property type="entry name" value="Zn-dependent exopeptidases"/>
    <property type="match status" value="1"/>
</dbReference>
<reference evidence="6 7" key="1">
    <citation type="submission" date="2019-10" db="EMBL/GenBank/DDBJ databases">
        <title>Alkalibaculum tamaniensis sp.nov., a new alkaliphilic acetogen, isolated on methoxylated aromatics from a mud volcano.</title>
        <authorList>
            <person name="Khomyakova M.A."/>
            <person name="Merkel A.Y."/>
            <person name="Bonch-Osmolovskaya E.A."/>
            <person name="Slobodkin A.I."/>
        </authorList>
    </citation>
    <scope>NUCLEOTIDE SEQUENCE [LARGE SCALE GENOMIC DNA]</scope>
    <source>
        <strain evidence="6 7">M08DMB</strain>
    </source>
</reference>
<sequence>MNIDKVIAGQKELGFIKIEGTDVELPITVVVGHEEGKTLLITGGVHSAEYVGIQAAIELAQEIRPEQIKGRVIIAPLLNVTGFAHRTMSLVYEDQKNLNREFPGNMEGTLTDKIAATVVKELHNRADYYIDLHCGDGYETLTPYVYYPGMAADEVVEKSLEMAKCVNAPYRVKSGVASGGSYNYAGSCGIPSILLERGQYGIWEEQEVVEDKEDVYRIMNMLGISNLDTAEYSAEQREVVDVRYPQVPISGCWYPIYIVGDTFKDGDLLGTIKDYFGKTLYEFYADMDGVLLYQVASLTVIKGGSLVAYGRVEKERDR</sequence>
<dbReference type="Pfam" id="PF24827">
    <property type="entry name" value="AstE_AspA_cat"/>
    <property type="match status" value="1"/>
</dbReference>
<dbReference type="AlphaFoldDB" id="A0A6A7K9K8"/>
<dbReference type="RefSeq" id="WP_152804405.1">
    <property type="nucleotide sequence ID" value="NZ_WHNX01000014.1"/>
</dbReference>
<dbReference type="InterPro" id="IPR055438">
    <property type="entry name" value="AstE_AspA_cat"/>
</dbReference>
<dbReference type="GO" id="GO:0046872">
    <property type="term" value="F:metal ion binding"/>
    <property type="evidence" value="ECO:0007669"/>
    <property type="project" value="UniProtKB-KW"/>
</dbReference>
<keyword evidence="7" id="KW-1185">Reference proteome</keyword>
<dbReference type="CDD" id="cd06254">
    <property type="entry name" value="M14_ASTE_ASPA-like"/>
    <property type="match status" value="1"/>
</dbReference>
<evidence type="ECO:0000256" key="3">
    <source>
        <dbReference type="ARBA" id="ARBA00022801"/>
    </source>
</evidence>
<name>A0A6A7K9K8_9FIRM</name>
<dbReference type="PIRSF" id="PIRSF039012">
    <property type="entry name" value="ASP"/>
    <property type="match status" value="1"/>
</dbReference>
<feature type="domain" description="Succinylglutamate desuccinylase/Aspartoacylase catalytic" evidence="5">
    <location>
        <begin position="36"/>
        <end position="220"/>
    </location>
</feature>
<evidence type="ECO:0000259" key="5">
    <source>
        <dbReference type="Pfam" id="PF24827"/>
    </source>
</evidence>
<dbReference type="InterPro" id="IPR053138">
    <property type="entry name" value="N-alpha-Ac-DABA_deacetylase"/>
</dbReference>
<dbReference type="GO" id="GO:0016788">
    <property type="term" value="F:hydrolase activity, acting on ester bonds"/>
    <property type="evidence" value="ECO:0007669"/>
    <property type="project" value="InterPro"/>
</dbReference>
<dbReference type="Gene3D" id="3.40.630.10">
    <property type="entry name" value="Zn peptidases"/>
    <property type="match status" value="1"/>
</dbReference>
<comment type="cofactor">
    <cofactor evidence="1">
        <name>Zn(2+)</name>
        <dbReference type="ChEBI" id="CHEBI:29105"/>
    </cofactor>
</comment>
<gene>
    <name evidence="6" type="ORF">GC105_10240</name>
</gene>